<gene>
    <name evidence="2" type="ORF">CKO42_05600</name>
</gene>
<dbReference type="EMBL" id="NRRY01000006">
    <property type="protein sequence ID" value="MBK1617936.1"/>
    <property type="molecule type" value="Genomic_DNA"/>
</dbReference>
<evidence type="ECO:0000313" key="3">
    <source>
        <dbReference type="Proteomes" id="UP001138768"/>
    </source>
</evidence>
<comment type="caution">
    <text evidence="2">The sequence shown here is derived from an EMBL/GenBank/DDBJ whole genome shotgun (WGS) entry which is preliminary data.</text>
</comment>
<evidence type="ECO:0000313" key="2">
    <source>
        <dbReference type="EMBL" id="MBK1617936.1"/>
    </source>
</evidence>
<protein>
    <submittedName>
        <fullName evidence="2">Uncharacterized protein</fullName>
    </submittedName>
</protein>
<dbReference type="Proteomes" id="UP001138768">
    <property type="component" value="Unassembled WGS sequence"/>
</dbReference>
<proteinExistence type="predicted"/>
<dbReference type="RefSeq" id="WP_200240319.1">
    <property type="nucleotide sequence ID" value="NZ_NRRY01000006.1"/>
</dbReference>
<reference evidence="2 3" key="1">
    <citation type="journal article" date="2020" name="Microorganisms">
        <title>Osmotic Adaptation and Compatible Solute Biosynthesis of Phototrophic Bacteria as Revealed from Genome Analyses.</title>
        <authorList>
            <person name="Imhoff J.F."/>
            <person name="Rahn T."/>
            <person name="Kunzel S."/>
            <person name="Keller A."/>
            <person name="Neulinger S.C."/>
        </authorList>
    </citation>
    <scope>NUCLEOTIDE SEQUENCE [LARGE SCALE GENOMIC DNA]</scope>
    <source>
        <strain evidence="2 3">DSM 25653</strain>
    </source>
</reference>
<feature type="region of interest" description="Disordered" evidence="1">
    <location>
        <begin position="179"/>
        <end position="203"/>
    </location>
</feature>
<keyword evidence="3" id="KW-1185">Reference proteome</keyword>
<name>A0A9X0W6Z3_9GAMM</name>
<organism evidence="2 3">
    <name type="scientific">Lamprobacter modestohalophilus</name>
    <dbReference type="NCBI Taxonomy" id="1064514"/>
    <lineage>
        <taxon>Bacteria</taxon>
        <taxon>Pseudomonadati</taxon>
        <taxon>Pseudomonadota</taxon>
        <taxon>Gammaproteobacteria</taxon>
        <taxon>Chromatiales</taxon>
        <taxon>Chromatiaceae</taxon>
        <taxon>Lamprobacter</taxon>
    </lineage>
</organism>
<dbReference type="AlphaFoldDB" id="A0A9X0W6Z3"/>
<sequence length="416" mass="46374">MSTLPDRISLTAQVDRLLLEQGRLEPLELLLTLDLLAYEDYEAWRSGGRADLQGALLADPDEVAAVLQLAASHASGQGLQPSQMEYRGWGGHNSPLNLGANQRLIQACAEAFAPAEDRLQLDLFHDSTGLLIENGLRDALAARRIDDARDRVGELMRHDPRHASLQGYLRLIQAVDDGSDDDDNDAVEANLANPEKPQPSGTFDAADRLAQLDALESTARDLLGHRARDFLTGLWAGLAEKLAGIDYNPASPRLHASHAWLRAERWDAVRSAIEQEPNWRWHPDLVVLHAEAAWRRRDPISARQDWAWLCWEHPHHAEPLLVAATLPDSRLCELWSTFEDMDTALEVEEFPAWLLLHDRSAAAAVPPDRAPDDERGALYSVLHRLVSGEGNIELRRQLDDMHPAMLRLFLASCQTG</sequence>
<evidence type="ECO:0000256" key="1">
    <source>
        <dbReference type="SAM" id="MobiDB-lite"/>
    </source>
</evidence>
<accession>A0A9X0W6Z3</accession>